<reference evidence="1" key="1">
    <citation type="journal article" date="2023" name="Science">
        <title>Genome structures resolve the early diversification of teleost fishes.</title>
        <authorList>
            <person name="Parey E."/>
            <person name="Louis A."/>
            <person name="Montfort J."/>
            <person name="Bouchez O."/>
            <person name="Roques C."/>
            <person name="Iampietro C."/>
            <person name="Lluch J."/>
            <person name="Castinel A."/>
            <person name="Donnadieu C."/>
            <person name="Desvignes T."/>
            <person name="Floi Bucao C."/>
            <person name="Jouanno E."/>
            <person name="Wen M."/>
            <person name="Mejri S."/>
            <person name="Dirks R."/>
            <person name="Jansen H."/>
            <person name="Henkel C."/>
            <person name="Chen W.J."/>
            <person name="Zahm M."/>
            <person name="Cabau C."/>
            <person name="Klopp C."/>
            <person name="Thompson A.W."/>
            <person name="Robinson-Rechavi M."/>
            <person name="Braasch I."/>
            <person name="Lecointre G."/>
            <person name="Bobe J."/>
            <person name="Postlethwait J.H."/>
            <person name="Berthelot C."/>
            <person name="Roest Crollius H."/>
            <person name="Guiguen Y."/>
        </authorList>
    </citation>
    <scope>NUCLEOTIDE SEQUENCE</scope>
    <source>
        <strain evidence="1">NC1722</strain>
    </source>
</reference>
<accession>A0AAD7R327</accession>
<feature type="non-terminal residue" evidence="1">
    <location>
        <position position="1"/>
    </location>
</feature>
<evidence type="ECO:0000313" key="2">
    <source>
        <dbReference type="Proteomes" id="UP001221898"/>
    </source>
</evidence>
<dbReference type="Proteomes" id="UP001221898">
    <property type="component" value="Unassembled WGS sequence"/>
</dbReference>
<dbReference type="EMBL" id="JAINUG010001884">
    <property type="protein sequence ID" value="KAJ8352973.1"/>
    <property type="molecule type" value="Genomic_DNA"/>
</dbReference>
<gene>
    <name evidence="1" type="ORF">AAFF_G00125680</name>
</gene>
<evidence type="ECO:0000313" key="1">
    <source>
        <dbReference type="EMBL" id="KAJ8352973.1"/>
    </source>
</evidence>
<protein>
    <submittedName>
        <fullName evidence="1">Uncharacterized protein</fullName>
    </submittedName>
</protein>
<keyword evidence="2" id="KW-1185">Reference proteome</keyword>
<comment type="caution">
    <text evidence="1">The sequence shown here is derived from an EMBL/GenBank/DDBJ whole genome shotgun (WGS) entry which is preliminary data.</text>
</comment>
<proteinExistence type="predicted"/>
<dbReference type="AlphaFoldDB" id="A0AAD7R327"/>
<organism evidence="1 2">
    <name type="scientific">Aldrovandia affinis</name>
    <dbReference type="NCBI Taxonomy" id="143900"/>
    <lineage>
        <taxon>Eukaryota</taxon>
        <taxon>Metazoa</taxon>
        <taxon>Chordata</taxon>
        <taxon>Craniata</taxon>
        <taxon>Vertebrata</taxon>
        <taxon>Euteleostomi</taxon>
        <taxon>Actinopterygii</taxon>
        <taxon>Neopterygii</taxon>
        <taxon>Teleostei</taxon>
        <taxon>Notacanthiformes</taxon>
        <taxon>Halosauridae</taxon>
        <taxon>Aldrovandia</taxon>
    </lineage>
</organism>
<sequence>TVRSVTPSSLMNVKCMAPPPLSQTLLHPWGPPAGLGSPCPSAWMSESLAFPGQAWGCLTGTRGCLWGCTSDPTRES</sequence>
<name>A0AAD7R327_9TELE</name>